<proteinExistence type="predicted"/>
<protein>
    <submittedName>
        <fullName evidence="5">HTH DNA binding domain-containing protein</fullName>
    </submittedName>
</protein>
<keyword evidence="1" id="KW-0805">Transcription regulation</keyword>
<gene>
    <name evidence="5" type="ORF">SAMN05444422_101562</name>
</gene>
<organism evidence="5 6">
    <name type="scientific">Natronobacterium haloterrestre</name>
    <name type="common">Halobiforma haloterrestris</name>
    <dbReference type="NCBI Taxonomy" id="148448"/>
    <lineage>
        <taxon>Archaea</taxon>
        <taxon>Methanobacteriati</taxon>
        <taxon>Methanobacteriota</taxon>
        <taxon>Stenosarchaea group</taxon>
        <taxon>Halobacteria</taxon>
        <taxon>Halobacteriales</taxon>
        <taxon>Natrialbaceae</taxon>
        <taxon>Natronobacterium</taxon>
    </lineage>
</organism>
<feature type="domain" description="DmsR-like N-terminal" evidence="4">
    <location>
        <begin position="73"/>
        <end position="134"/>
    </location>
</feature>
<accession>A0A1I1DJM7</accession>
<evidence type="ECO:0000259" key="3">
    <source>
        <dbReference type="Pfam" id="PF04967"/>
    </source>
</evidence>
<dbReference type="Pfam" id="PF04967">
    <property type="entry name" value="HTH_10"/>
    <property type="match status" value="1"/>
</dbReference>
<dbReference type="OrthoDB" id="51502at2157"/>
<dbReference type="RefSeq" id="WP_089785125.1">
    <property type="nucleotide sequence ID" value="NZ_FOKW01000001.1"/>
</dbReference>
<evidence type="ECO:0000259" key="4">
    <source>
        <dbReference type="Pfam" id="PF24277"/>
    </source>
</evidence>
<evidence type="ECO:0000313" key="6">
    <source>
        <dbReference type="Proteomes" id="UP000199161"/>
    </source>
</evidence>
<dbReference type="PANTHER" id="PTHR34236:SF1">
    <property type="entry name" value="DIMETHYL SULFOXIDE REDUCTASE TRANSCRIPTIONAL ACTIVATOR"/>
    <property type="match status" value="1"/>
</dbReference>
<dbReference type="InterPro" id="IPR007050">
    <property type="entry name" value="HTH_bacterioopsin"/>
</dbReference>
<dbReference type="AlphaFoldDB" id="A0A1I1DJM7"/>
<dbReference type="Proteomes" id="UP000199161">
    <property type="component" value="Unassembled WGS sequence"/>
</dbReference>
<dbReference type="InterPro" id="IPR056433">
    <property type="entry name" value="DmsR-like_N"/>
</dbReference>
<evidence type="ECO:0000256" key="2">
    <source>
        <dbReference type="ARBA" id="ARBA00023163"/>
    </source>
</evidence>
<evidence type="ECO:0000313" key="5">
    <source>
        <dbReference type="EMBL" id="SFB73278.1"/>
    </source>
</evidence>
<keyword evidence="2" id="KW-0804">Transcription</keyword>
<evidence type="ECO:0000256" key="1">
    <source>
        <dbReference type="ARBA" id="ARBA00023015"/>
    </source>
</evidence>
<feature type="domain" description="HTH bat-type" evidence="3">
    <location>
        <begin position="150"/>
        <end position="201"/>
    </location>
</feature>
<name>A0A1I1DJM7_NATHA</name>
<sequence length="207" mass="23284">MTSNVRETQPAVSDERQRDLRAELQFDLSETGCPIAEHDEEALLDHHVHGDTCYVVSCCEDDDGVTQLETDLSSREQCVCSAFHRHKCVPHFSSVDDGRVVVTTFPADREALRELIADLREVVGRVSLRRLTRSNSSEFTDVRTADLSLLTAREEEVLSVAIAAGYYDEPRTIEFEALADRLEMSKSALSQRLRSAESKLLIDLLEE</sequence>
<dbReference type="Pfam" id="PF24277">
    <property type="entry name" value="DmsR_N"/>
    <property type="match status" value="1"/>
</dbReference>
<keyword evidence="6" id="KW-1185">Reference proteome</keyword>
<reference evidence="6" key="1">
    <citation type="submission" date="2016-10" db="EMBL/GenBank/DDBJ databases">
        <authorList>
            <person name="Varghese N."/>
            <person name="Submissions S."/>
        </authorList>
    </citation>
    <scope>NUCLEOTIDE SEQUENCE [LARGE SCALE GENOMIC DNA]</scope>
    <source>
        <strain evidence="6">DSM 13078</strain>
    </source>
</reference>
<dbReference type="PANTHER" id="PTHR34236">
    <property type="entry name" value="DIMETHYL SULFOXIDE REDUCTASE TRANSCRIPTIONAL ACTIVATOR"/>
    <property type="match status" value="1"/>
</dbReference>
<dbReference type="EMBL" id="FOKW01000001">
    <property type="protein sequence ID" value="SFB73278.1"/>
    <property type="molecule type" value="Genomic_DNA"/>
</dbReference>